<dbReference type="GO" id="GO:0008083">
    <property type="term" value="F:growth factor activity"/>
    <property type="evidence" value="ECO:0007669"/>
    <property type="project" value="UniProtKB-KW"/>
</dbReference>
<dbReference type="InterPro" id="IPR007110">
    <property type="entry name" value="Ig-like_dom"/>
</dbReference>
<dbReference type="PROSITE" id="PS00022">
    <property type="entry name" value="EGF_1"/>
    <property type="match status" value="1"/>
</dbReference>
<dbReference type="AlphaFoldDB" id="A0A3B3QZU2"/>
<dbReference type="GO" id="GO:0001755">
    <property type="term" value="P:neural crest cell migration"/>
    <property type="evidence" value="ECO:0007669"/>
    <property type="project" value="Ensembl"/>
</dbReference>
<evidence type="ECO:0000256" key="4">
    <source>
        <dbReference type="ARBA" id="ARBA00022475"/>
    </source>
</evidence>
<comment type="subcellular location">
    <subcellularLocation>
        <location evidence="1">Cell membrane</location>
        <topology evidence="1">Single-pass type I membrane protein</topology>
    </subcellularLocation>
    <subcellularLocation>
        <location evidence="2">Secreted</location>
    </subcellularLocation>
</comment>
<dbReference type="GO" id="GO:0021778">
    <property type="term" value="P:oligodendrocyte cell fate specification"/>
    <property type="evidence" value="ECO:0007669"/>
    <property type="project" value="Ensembl"/>
</dbReference>
<dbReference type="Pfam" id="PF07679">
    <property type="entry name" value="I-set"/>
    <property type="match status" value="1"/>
</dbReference>
<feature type="compositionally biased region" description="Basic and acidic residues" evidence="16">
    <location>
        <begin position="611"/>
        <end position="620"/>
    </location>
</feature>
<feature type="compositionally biased region" description="Basic and acidic residues" evidence="16">
    <location>
        <begin position="59"/>
        <end position="84"/>
    </location>
</feature>
<evidence type="ECO:0000256" key="1">
    <source>
        <dbReference type="ARBA" id="ARBA00004251"/>
    </source>
</evidence>
<dbReference type="OrthoDB" id="8747558at2759"/>
<dbReference type="InterPro" id="IPR000742">
    <property type="entry name" value="EGF"/>
</dbReference>
<dbReference type="SUPFAM" id="SSF48726">
    <property type="entry name" value="Immunoglobulin"/>
    <property type="match status" value="1"/>
</dbReference>
<dbReference type="SMART" id="SM00409">
    <property type="entry name" value="IG"/>
    <property type="match status" value="1"/>
</dbReference>
<organism evidence="20 21">
    <name type="scientific">Paramormyrops kingsleyae</name>
    <dbReference type="NCBI Taxonomy" id="1676925"/>
    <lineage>
        <taxon>Eukaryota</taxon>
        <taxon>Metazoa</taxon>
        <taxon>Chordata</taxon>
        <taxon>Craniata</taxon>
        <taxon>Vertebrata</taxon>
        <taxon>Euteleostomi</taxon>
        <taxon>Actinopterygii</taxon>
        <taxon>Neopterygii</taxon>
        <taxon>Teleostei</taxon>
        <taxon>Osteoglossocephala</taxon>
        <taxon>Osteoglossomorpha</taxon>
        <taxon>Osteoglossiformes</taxon>
        <taxon>Mormyridae</taxon>
        <taxon>Paramormyrops</taxon>
    </lineage>
</organism>
<feature type="domain" description="EGF-like" evidence="18">
    <location>
        <begin position="301"/>
        <end position="345"/>
    </location>
</feature>
<evidence type="ECO:0000256" key="10">
    <source>
        <dbReference type="ARBA" id="ARBA00023136"/>
    </source>
</evidence>
<dbReference type="GO" id="GO:0005886">
    <property type="term" value="C:plasma membrane"/>
    <property type="evidence" value="ECO:0007669"/>
    <property type="project" value="UniProtKB-SubCell"/>
</dbReference>
<evidence type="ECO:0000256" key="15">
    <source>
        <dbReference type="PROSITE-ProRule" id="PRU00076"/>
    </source>
</evidence>
<feature type="compositionally biased region" description="Polar residues" evidence="16">
    <location>
        <begin position="501"/>
        <end position="510"/>
    </location>
</feature>
<evidence type="ECO:0000256" key="17">
    <source>
        <dbReference type="SAM" id="Phobius"/>
    </source>
</evidence>
<keyword evidence="8 17" id="KW-1133">Transmembrane helix</keyword>
<dbReference type="GeneTree" id="ENSGT00940000157326"/>
<keyword evidence="4" id="KW-1003">Cell membrane</keyword>
<keyword evidence="11 15" id="KW-1015">Disulfide bond</keyword>
<dbReference type="Gene3D" id="2.10.25.10">
    <property type="entry name" value="Laminin"/>
    <property type="match status" value="1"/>
</dbReference>
<dbReference type="Pfam" id="PF25518">
    <property type="entry name" value="NRG2_N"/>
    <property type="match status" value="1"/>
</dbReference>
<evidence type="ECO:0000313" key="20">
    <source>
        <dbReference type="Ensembl" id="ENSPKIP00000010976.1"/>
    </source>
</evidence>
<dbReference type="FunFam" id="2.60.40.10:FF:000107">
    <property type="entry name" value="Myosin, light chain kinase a"/>
    <property type="match status" value="1"/>
</dbReference>
<dbReference type="GeneID" id="111835822"/>
<keyword evidence="6 15" id="KW-0245">EGF-like domain</keyword>
<dbReference type="KEGG" id="pki:111835822"/>
<comment type="similarity">
    <text evidence="3">Belongs to the neuregulin family.</text>
</comment>
<name>A0A3B3QZU2_9TELE</name>
<evidence type="ECO:0000256" key="5">
    <source>
        <dbReference type="ARBA" id="ARBA00022525"/>
    </source>
</evidence>
<dbReference type="InterPro" id="IPR013098">
    <property type="entry name" value="Ig_I-set"/>
</dbReference>
<feature type="region of interest" description="Disordered" evidence="16">
    <location>
        <begin position="637"/>
        <end position="752"/>
    </location>
</feature>
<evidence type="ECO:0000256" key="7">
    <source>
        <dbReference type="ARBA" id="ARBA00022692"/>
    </source>
</evidence>
<evidence type="ECO:0000256" key="9">
    <source>
        <dbReference type="ARBA" id="ARBA00023030"/>
    </source>
</evidence>
<keyword evidence="21" id="KW-1185">Reference proteome</keyword>
<dbReference type="InterPro" id="IPR040180">
    <property type="entry name" value="Neuregulin"/>
</dbReference>
<reference evidence="20" key="2">
    <citation type="submission" date="2025-09" db="UniProtKB">
        <authorList>
            <consortium name="Ensembl"/>
        </authorList>
    </citation>
    <scope>IDENTIFICATION</scope>
</reference>
<evidence type="ECO:0000313" key="21">
    <source>
        <dbReference type="Proteomes" id="UP000261540"/>
    </source>
</evidence>
<evidence type="ECO:0000256" key="11">
    <source>
        <dbReference type="ARBA" id="ARBA00023157"/>
    </source>
</evidence>
<keyword evidence="5" id="KW-0964">Secreted</keyword>
<dbReference type="SUPFAM" id="SSF57196">
    <property type="entry name" value="EGF/Laminin"/>
    <property type="match status" value="1"/>
</dbReference>
<evidence type="ECO:0000256" key="8">
    <source>
        <dbReference type="ARBA" id="ARBA00022989"/>
    </source>
</evidence>
<dbReference type="PANTHER" id="PTHR11100">
    <property type="entry name" value="HEREGULIN-NEUREGULIN FAMILY MEMBER"/>
    <property type="match status" value="1"/>
</dbReference>
<sequence length="774" mass="85636">MRAYLVTLQASFTVPVFCWIYASLYISLDGALTCQKPPPSPVSSVQELVHRSGVVIEGKLQEEGRENDTSEEGREIPIRQRDDPDPNSSEVAKAGEQVRSANEIAGRERYQVRVRVHQVWQVKAGGLQKDSVVSIIWNLGENCLKKDTRYMFFMDPTNDTSVFNAVFPPVETRKNVRMNASKLLCHNCVEPKLKEIKSMEVQEGKRALLKCETRTKQKIDSFNWYKDGKEFAGKNKPKSVKIKVNKNRSFSELRFRKTTEAHAGSYRCEAVNSVGKSSTMANLTVIKAVTSTTPPVRTSSHEKYCPESQKNYCVNGGTCFTIQVTPGTNKLLCRCPNEFAGDRCQNYVMASFYKHLGIEFMEAEELYQKRVLTITGICIALLVVGIMCVVAYCKTKKQRKKLQDRLRQSVRNERSAMPGMANGPQMHSQAPESIQLANQYASKNPIPAEHTIEKETSFSASQYTSSAQNSTAVTHSCSQSWSNGRGEGVLSDSRSGPVASSMENSRNITPGSRRGRLNATGCARDLNVAYLNNPRETPDSYKDSPYSERYVSAMTTPTRISPVELPCPASPKSPPSEMSAPLSSLAMSVPSVAVSPQGEEECPLLFTTPPRLRDKQRQDHAYSNGNQYQRSSAHYNHGLEANSTPPSPQRTAEDDDYETTPEYETTVPQASKKVTGSRRASRAKVNGHVAHKPESKSDSSSESSSSESETEDERVGEDTPFLSIQNPLAVSLESATSCRPSDSSRTNPALRLSAQEDLQARLSSVIVNQDPIAV</sequence>
<dbReference type="GO" id="GO:0031101">
    <property type="term" value="P:fin regeneration"/>
    <property type="evidence" value="ECO:0007669"/>
    <property type="project" value="Ensembl"/>
</dbReference>
<dbReference type="InterPro" id="IPR003598">
    <property type="entry name" value="Ig_sub2"/>
</dbReference>
<keyword evidence="13" id="KW-0393">Immunoglobulin domain</keyword>
<dbReference type="SMART" id="SM00408">
    <property type="entry name" value="IGc2"/>
    <property type="match status" value="1"/>
</dbReference>
<dbReference type="GO" id="GO:0035556">
    <property type="term" value="P:intracellular signal transduction"/>
    <property type="evidence" value="ECO:0007669"/>
    <property type="project" value="TreeGrafter"/>
</dbReference>
<dbReference type="PRINTS" id="PR01089">
    <property type="entry name" value="NEUREGULIN"/>
</dbReference>
<keyword evidence="10 17" id="KW-0472">Membrane</keyword>
<dbReference type="CTD" id="3084"/>
<dbReference type="STRING" id="1676925.ENSPKIP00000010976"/>
<dbReference type="InterPro" id="IPR036179">
    <property type="entry name" value="Ig-like_dom_sf"/>
</dbReference>
<reference evidence="20" key="1">
    <citation type="submission" date="2025-08" db="UniProtKB">
        <authorList>
            <consortium name="Ensembl"/>
        </authorList>
    </citation>
    <scope>IDENTIFICATION</scope>
</reference>
<feature type="compositionally biased region" description="Basic and acidic residues" evidence="16">
    <location>
        <begin position="403"/>
        <end position="414"/>
    </location>
</feature>
<dbReference type="GO" id="GO:0055013">
    <property type="term" value="P:cardiac muscle cell development"/>
    <property type="evidence" value="ECO:0007669"/>
    <property type="project" value="UniProtKB-ARBA"/>
</dbReference>
<feature type="region of interest" description="Disordered" evidence="16">
    <location>
        <begin position="476"/>
        <end position="518"/>
    </location>
</feature>
<dbReference type="GO" id="GO:0060959">
    <property type="term" value="P:cardiac neuron development"/>
    <property type="evidence" value="ECO:0007669"/>
    <property type="project" value="Ensembl"/>
</dbReference>
<evidence type="ECO:0000259" key="18">
    <source>
        <dbReference type="PROSITE" id="PS50026"/>
    </source>
</evidence>
<dbReference type="GO" id="GO:0003222">
    <property type="term" value="P:ventricular trabecula myocardium morphogenesis"/>
    <property type="evidence" value="ECO:0007669"/>
    <property type="project" value="Ensembl"/>
</dbReference>
<accession>A0A3B3QZU2</accession>
<keyword evidence="9" id="KW-0339">Growth factor</keyword>
<dbReference type="PROSITE" id="PS50026">
    <property type="entry name" value="EGF_3"/>
    <property type="match status" value="1"/>
</dbReference>
<feature type="compositionally biased region" description="Polar residues" evidence="16">
    <location>
        <begin position="722"/>
        <end position="747"/>
    </location>
</feature>
<dbReference type="InterPro" id="IPR002154">
    <property type="entry name" value="Neuregulin_C"/>
</dbReference>
<evidence type="ECO:0000259" key="19">
    <source>
        <dbReference type="PROSITE" id="PS50835"/>
    </source>
</evidence>
<dbReference type="GO" id="GO:0030296">
    <property type="term" value="F:protein tyrosine kinase activator activity"/>
    <property type="evidence" value="ECO:0007669"/>
    <property type="project" value="TreeGrafter"/>
</dbReference>
<evidence type="ECO:0000256" key="6">
    <source>
        <dbReference type="ARBA" id="ARBA00022536"/>
    </source>
</evidence>
<proteinExistence type="inferred from homology"/>
<dbReference type="Proteomes" id="UP000261540">
    <property type="component" value="Unplaced"/>
</dbReference>
<dbReference type="GO" id="GO:0021755">
    <property type="term" value="P:eurydendroid cell differentiation"/>
    <property type="evidence" value="ECO:0007669"/>
    <property type="project" value="Ensembl"/>
</dbReference>
<dbReference type="PANTHER" id="PTHR11100:SF7">
    <property type="entry name" value="PRO-NEUREGULIN-1, MEMBRANE-BOUND ISOFORM"/>
    <property type="match status" value="1"/>
</dbReference>
<protein>
    <recommendedName>
        <fullName evidence="14">Pro-neuregulin-1, membrane-bound isoform</fullName>
    </recommendedName>
</protein>
<dbReference type="RefSeq" id="XP_023652286.1">
    <property type="nucleotide sequence ID" value="XM_023796518.2"/>
</dbReference>
<feature type="domain" description="Ig-like" evidence="19">
    <location>
        <begin position="191"/>
        <end position="284"/>
    </location>
</feature>
<dbReference type="InterPro" id="IPR057909">
    <property type="entry name" value="NRG2_N"/>
</dbReference>
<evidence type="ECO:0000256" key="2">
    <source>
        <dbReference type="ARBA" id="ARBA00004613"/>
    </source>
</evidence>
<dbReference type="GO" id="GO:0005615">
    <property type="term" value="C:extracellular space"/>
    <property type="evidence" value="ECO:0007669"/>
    <property type="project" value="TreeGrafter"/>
</dbReference>
<dbReference type="InterPro" id="IPR018250">
    <property type="entry name" value="NRG1"/>
</dbReference>
<feature type="region of interest" description="Disordered" evidence="16">
    <location>
        <begin position="560"/>
        <end position="621"/>
    </location>
</feature>
<evidence type="ECO:0000256" key="3">
    <source>
        <dbReference type="ARBA" id="ARBA00008216"/>
    </source>
</evidence>
<feature type="disulfide bond" evidence="15">
    <location>
        <begin position="335"/>
        <end position="344"/>
    </location>
</feature>
<dbReference type="Gene3D" id="2.60.40.10">
    <property type="entry name" value="Immunoglobulins"/>
    <property type="match status" value="1"/>
</dbReference>
<evidence type="ECO:0000256" key="13">
    <source>
        <dbReference type="ARBA" id="ARBA00023319"/>
    </source>
</evidence>
<dbReference type="PROSITE" id="PS50835">
    <property type="entry name" value="IG_LIKE"/>
    <property type="match status" value="1"/>
</dbReference>
<feature type="region of interest" description="Disordered" evidence="16">
    <location>
        <begin position="59"/>
        <end position="98"/>
    </location>
</feature>
<feature type="transmembrane region" description="Helical" evidence="17">
    <location>
        <begin position="371"/>
        <end position="393"/>
    </location>
</feature>
<dbReference type="Ensembl" id="ENSPKIT00000035115.1">
    <property type="protein sequence ID" value="ENSPKIP00000010976.1"/>
    <property type="gene ID" value="ENSPKIG00000025481.1"/>
</dbReference>
<dbReference type="InterPro" id="IPR013783">
    <property type="entry name" value="Ig-like_fold"/>
</dbReference>
<evidence type="ECO:0000256" key="14">
    <source>
        <dbReference type="ARBA" id="ARBA00034341"/>
    </source>
</evidence>
<dbReference type="GO" id="GO:0031641">
    <property type="term" value="P:regulation of myelination"/>
    <property type="evidence" value="ECO:0007669"/>
    <property type="project" value="Ensembl"/>
</dbReference>
<evidence type="ECO:0000256" key="12">
    <source>
        <dbReference type="ARBA" id="ARBA00023180"/>
    </source>
</evidence>
<dbReference type="GO" id="GO:0014044">
    <property type="term" value="P:Schwann cell development"/>
    <property type="evidence" value="ECO:0007669"/>
    <property type="project" value="Ensembl"/>
</dbReference>
<dbReference type="Pfam" id="PF02158">
    <property type="entry name" value="Neuregulin"/>
    <property type="match status" value="1"/>
</dbReference>
<dbReference type="GO" id="GO:0036135">
    <property type="term" value="P:Schwann cell migration"/>
    <property type="evidence" value="ECO:0007669"/>
    <property type="project" value="Ensembl"/>
</dbReference>
<evidence type="ECO:0000256" key="16">
    <source>
        <dbReference type="SAM" id="MobiDB-lite"/>
    </source>
</evidence>
<comment type="caution">
    <text evidence="15">Lacks conserved residue(s) required for the propagation of feature annotation.</text>
</comment>
<keyword evidence="12" id="KW-0325">Glycoprotein</keyword>
<dbReference type="GO" id="GO:0048484">
    <property type="term" value="P:enteric nervous system development"/>
    <property type="evidence" value="ECO:0007669"/>
    <property type="project" value="Ensembl"/>
</dbReference>
<dbReference type="InterPro" id="IPR003599">
    <property type="entry name" value="Ig_sub"/>
</dbReference>
<keyword evidence="7 17" id="KW-0812">Transmembrane</keyword>
<dbReference type="GO" id="GO:0045499">
    <property type="term" value="F:chemorepellent activity"/>
    <property type="evidence" value="ECO:0007669"/>
    <property type="project" value="TreeGrafter"/>
</dbReference>
<feature type="region of interest" description="Disordered" evidence="16">
    <location>
        <begin position="403"/>
        <end position="429"/>
    </location>
</feature>